<dbReference type="InterPro" id="IPR006197">
    <property type="entry name" value="Peptidase_S24_LexA"/>
</dbReference>
<keyword evidence="10 12" id="KW-0234">DNA repair</keyword>
<dbReference type="SUPFAM" id="SSF46785">
    <property type="entry name" value="Winged helix' DNA-binding domain"/>
    <property type="match status" value="1"/>
</dbReference>
<evidence type="ECO:0000256" key="6">
    <source>
        <dbReference type="ARBA" id="ARBA00022813"/>
    </source>
</evidence>
<comment type="function">
    <text evidence="12">Represses a number of genes involved in the response to DNA damage (SOS response), including recA and lexA. In the presence of single-stranded DNA, RecA interacts with LexA causing an autocatalytic cleavage which disrupts the DNA-binding part of LexA, leading to derepression of the SOS regulon and eventually DNA repair.</text>
</comment>
<dbReference type="InterPro" id="IPR015927">
    <property type="entry name" value="Peptidase_S24_S26A/B/C"/>
</dbReference>
<dbReference type="InterPro" id="IPR006200">
    <property type="entry name" value="LexA"/>
</dbReference>
<evidence type="ECO:0000256" key="3">
    <source>
        <dbReference type="ARBA" id="ARBA00022705"/>
    </source>
</evidence>
<evidence type="ECO:0000256" key="10">
    <source>
        <dbReference type="ARBA" id="ARBA00023204"/>
    </source>
</evidence>
<evidence type="ECO:0000313" key="17">
    <source>
        <dbReference type="EMBL" id="PJE50672.1"/>
    </source>
</evidence>
<dbReference type="SUPFAM" id="SSF46955">
    <property type="entry name" value="Putative DNA-binding domain"/>
    <property type="match status" value="1"/>
</dbReference>
<dbReference type="EC" id="3.4.21.88" evidence="12"/>
<dbReference type="SUPFAM" id="SSF51306">
    <property type="entry name" value="LexA/Signal peptidase"/>
    <property type="match status" value="1"/>
</dbReference>
<dbReference type="GO" id="GO:0006260">
    <property type="term" value="P:DNA replication"/>
    <property type="evidence" value="ECO:0007669"/>
    <property type="project" value="UniProtKB-UniRule"/>
</dbReference>
<evidence type="ECO:0000256" key="4">
    <source>
        <dbReference type="ARBA" id="ARBA00022763"/>
    </source>
</evidence>
<dbReference type="PANTHER" id="PTHR33516">
    <property type="entry name" value="LEXA REPRESSOR"/>
    <property type="match status" value="1"/>
</dbReference>
<evidence type="ECO:0000313" key="18">
    <source>
        <dbReference type="Proteomes" id="UP000228496"/>
    </source>
</evidence>
<keyword evidence="6 12" id="KW-0068">Autocatalytic cleavage</keyword>
<reference evidence="17 18" key="1">
    <citation type="submission" date="2017-09" db="EMBL/GenBank/DDBJ databases">
        <title>Depth-based differentiation of microbial function through sediment-hosted aquifers and enrichment of novel symbionts in the deep terrestrial subsurface.</title>
        <authorList>
            <person name="Probst A.J."/>
            <person name="Ladd B."/>
            <person name="Jarett J.K."/>
            <person name="Geller-Mcgrath D.E."/>
            <person name="Sieber C.M."/>
            <person name="Emerson J.B."/>
            <person name="Anantharaman K."/>
            <person name="Thomas B.C."/>
            <person name="Malmstrom R."/>
            <person name="Stieglmeier M."/>
            <person name="Klingl A."/>
            <person name="Woyke T."/>
            <person name="Ryan C.M."/>
            <person name="Banfield J.F."/>
        </authorList>
    </citation>
    <scope>NUCLEOTIDE SEQUENCE [LARGE SCALE GENOMIC DNA]</scope>
    <source>
        <strain evidence="17">CG10_big_fil_rev_8_21_14_0_10_36_16</strain>
    </source>
</reference>
<dbReference type="Pfam" id="PF00717">
    <property type="entry name" value="Peptidase_S24"/>
    <property type="match status" value="1"/>
</dbReference>
<evidence type="ECO:0000256" key="1">
    <source>
        <dbReference type="ARBA" id="ARBA00007484"/>
    </source>
</evidence>
<dbReference type="GO" id="GO:0004252">
    <property type="term" value="F:serine-type endopeptidase activity"/>
    <property type="evidence" value="ECO:0007669"/>
    <property type="project" value="UniProtKB-UniRule"/>
</dbReference>
<keyword evidence="4 12" id="KW-0227">DNA damage</keyword>
<feature type="DNA-binding region" description="H-T-H motif" evidence="12">
    <location>
        <begin position="34"/>
        <end position="54"/>
    </location>
</feature>
<accession>A0A2J0Q762</accession>
<dbReference type="GO" id="GO:0045892">
    <property type="term" value="P:negative regulation of DNA-templated transcription"/>
    <property type="evidence" value="ECO:0007669"/>
    <property type="project" value="UniProtKB-UniRule"/>
</dbReference>
<feature type="site" description="Cleavage; by autolysis" evidence="12">
    <location>
        <begin position="91"/>
        <end position="92"/>
    </location>
</feature>
<dbReference type="Proteomes" id="UP000228496">
    <property type="component" value="Unassembled WGS sequence"/>
</dbReference>
<dbReference type="Gene3D" id="1.10.10.10">
    <property type="entry name" value="Winged helix-like DNA-binding domain superfamily/Winged helix DNA-binding domain"/>
    <property type="match status" value="1"/>
</dbReference>
<evidence type="ECO:0000256" key="5">
    <source>
        <dbReference type="ARBA" id="ARBA00022801"/>
    </source>
</evidence>
<proteinExistence type="inferred from homology"/>
<feature type="domain" description="Peptidase S24/S26A/S26B/S26C" evidence="14">
    <location>
        <begin position="84"/>
        <end position="200"/>
    </location>
</feature>
<dbReference type="NCBIfam" id="TIGR00498">
    <property type="entry name" value="lexA"/>
    <property type="match status" value="1"/>
</dbReference>
<feature type="domain" description="Helix-turn-helix" evidence="16">
    <location>
        <begin position="236"/>
        <end position="284"/>
    </location>
</feature>
<comment type="subunit">
    <text evidence="12">Homodimer.</text>
</comment>
<keyword evidence="7 12" id="KW-0805">Transcription regulation</keyword>
<dbReference type="GO" id="GO:0009432">
    <property type="term" value="P:SOS response"/>
    <property type="evidence" value="ECO:0007669"/>
    <property type="project" value="UniProtKB-UniRule"/>
</dbReference>
<evidence type="ECO:0000256" key="8">
    <source>
        <dbReference type="ARBA" id="ARBA00023125"/>
    </source>
</evidence>
<gene>
    <name evidence="12" type="primary">lexA</name>
    <name evidence="17" type="ORF">COV29_02970</name>
</gene>
<dbReference type="InterPro" id="IPR009061">
    <property type="entry name" value="DNA-bd_dom_put_sf"/>
</dbReference>
<dbReference type="Pfam" id="PF01726">
    <property type="entry name" value="LexA_DNA_bind"/>
    <property type="match status" value="1"/>
</dbReference>
<evidence type="ECO:0000256" key="12">
    <source>
        <dbReference type="HAMAP-Rule" id="MF_00015"/>
    </source>
</evidence>
<evidence type="ECO:0000256" key="13">
    <source>
        <dbReference type="RuleBase" id="RU003991"/>
    </source>
</evidence>
<keyword evidence="2 12" id="KW-0678">Repressor</keyword>
<feature type="domain" description="LexA repressor DNA-binding" evidence="15">
    <location>
        <begin position="10"/>
        <end position="70"/>
    </location>
</feature>
<dbReference type="EMBL" id="PCXQ01000005">
    <property type="protein sequence ID" value="PJE50672.1"/>
    <property type="molecule type" value="Genomic_DNA"/>
</dbReference>
<dbReference type="HAMAP" id="MF_00015">
    <property type="entry name" value="LexA"/>
    <property type="match status" value="1"/>
</dbReference>
<name>A0A2J0Q762_9BACT</name>
<dbReference type="InterPro" id="IPR010093">
    <property type="entry name" value="SinI_DNA-bd"/>
</dbReference>
<dbReference type="PANTHER" id="PTHR33516:SF2">
    <property type="entry name" value="LEXA REPRESSOR-RELATED"/>
    <property type="match status" value="1"/>
</dbReference>
<evidence type="ECO:0000259" key="16">
    <source>
        <dbReference type="Pfam" id="PF12728"/>
    </source>
</evidence>
<dbReference type="InterPro" id="IPR050077">
    <property type="entry name" value="LexA_repressor"/>
</dbReference>
<sequence length="288" mass="32308">MFFANKFLMLTKKQKQVLDYVTKYISKRDYAPTLEEIADHLGVSAISTVHGHLSKLKELGYLDRPENQPRSINVIGHETMIKIPLAGVISAGAGIEALEMPESIAIPKSKFPSLSDIFALKVSGDSMKDENINDGDVVILKKQKIAENGQKVVALLNDGVATLKKFYRERGYIRLQPANKDMDPIIVKSGWEVAIQGVVMDVIHSEMKKTATFEPIPLKSVKASQSPTKANQKNSYYTPQELAATLRIKPPTIYRYIKTGKIKAYKIGKEFRIDNKEFHSFLKKVKTI</sequence>
<dbReference type="PRINTS" id="PR00726">
    <property type="entry name" value="LEXASERPTASE"/>
</dbReference>
<keyword evidence="11 12" id="KW-0742">SOS response</keyword>
<keyword evidence="9 12" id="KW-0804">Transcription</keyword>
<organism evidence="17 18">
    <name type="scientific">Candidatus Yanofskybacteria bacterium CG10_big_fil_rev_8_21_14_0_10_36_16</name>
    <dbReference type="NCBI Taxonomy" id="1975096"/>
    <lineage>
        <taxon>Bacteria</taxon>
        <taxon>Candidatus Yanofskyibacteriota</taxon>
    </lineage>
</organism>
<dbReference type="Gene3D" id="2.10.109.10">
    <property type="entry name" value="Umud Fragment, subunit A"/>
    <property type="match status" value="1"/>
</dbReference>
<feature type="active site" description="For autocatalytic cleavage activity" evidence="12">
    <location>
        <position position="126"/>
    </location>
</feature>
<evidence type="ECO:0000256" key="11">
    <source>
        <dbReference type="ARBA" id="ARBA00023236"/>
    </source>
</evidence>
<dbReference type="Pfam" id="PF12728">
    <property type="entry name" value="HTH_17"/>
    <property type="match status" value="1"/>
</dbReference>
<keyword evidence="5 12" id="KW-0378">Hydrolase</keyword>
<evidence type="ECO:0000259" key="14">
    <source>
        <dbReference type="Pfam" id="PF00717"/>
    </source>
</evidence>
<dbReference type="InterPro" id="IPR039418">
    <property type="entry name" value="LexA-like"/>
</dbReference>
<comment type="caution">
    <text evidence="17">The sequence shown here is derived from an EMBL/GenBank/DDBJ whole genome shotgun (WGS) entry which is preliminary data.</text>
</comment>
<evidence type="ECO:0000256" key="9">
    <source>
        <dbReference type="ARBA" id="ARBA00023163"/>
    </source>
</evidence>
<dbReference type="GO" id="GO:0003677">
    <property type="term" value="F:DNA binding"/>
    <property type="evidence" value="ECO:0007669"/>
    <property type="project" value="UniProtKB-UniRule"/>
</dbReference>
<evidence type="ECO:0000259" key="15">
    <source>
        <dbReference type="Pfam" id="PF01726"/>
    </source>
</evidence>
<feature type="active site" description="For autocatalytic cleavage activity" evidence="12">
    <location>
        <position position="164"/>
    </location>
</feature>
<dbReference type="AlphaFoldDB" id="A0A2J0Q762"/>
<comment type="similarity">
    <text evidence="1 12 13">Belongs to the peptidase S24 family.</text>
</comment>
<dbReference type="GO" id="GO:0006508">
    <property type="term" value="P:proteolysis"/>
    <property type="evidence" value="ECO:0007669"/>
    <property type="project" value="InterPro"/>
</dbReference>
<dbReference type="InterPro" id="IPR036286">
    <property type="entry name" value="LexA/Signal_pep-like_sf"/>
</dbReference>
<dbReference type="NCBIfam" id="TIGR01764">
    <property type="entry name" value="excise"/>
    <property type="match status" value="1"/>
</dbReference>
<protein>
    <recommendedName>
        <fullName evidence="12">LexA repressor</fullName>
        <ecNumber evidence="12">3.4.21.88</ecNumber>
    </recommendedName>
</protein>
<comment type="catalytic activity">
    <reaction evidence="12">
        <text>Hydrolysis of Ala-|-Gly bond in repressor LexA.</text>
        <dbReference type="EC" id="3.4.21.88"/>
    </reaction>
</comment>
<keyword evidence="3 12" id="KW-0235">DNA replication</keyword>
<dbReference type="GO" id="GO:0006281">
    <property type="term" value="P:DNA repair"/>
    <property type="evidence" value="ECO:0007669"/>
    <property type="project" value="UniProtKB-UniRule"/>
</dbReference>
<dbReference type="InterPro" id="IPR036390">
    <property type="entry name" value="WH_DNA-bd_sf"/>
</dbReference>
<dbReference type="InterPro" id="IPR006199">
    <property type="entry name" value="LexA_DNA-bd_dom"/>
</dbReference>
<dbReference type="CDD" id="cd06529">
    <property type="entry name" value="S24_LexA-like"/>
    <property type="match status" value="1"/>
</dbReference>
<evidence type="ECO:0000256" key="2">
    <source>
        <dbReference type="ARBA" id="ARBA00022491"/>
    </source>
</evidence>
<dbReference type="InterPro" id="IPR036388">
    <property type="entry name" value="WH-like_DNA-bd_sf"/>
</dbReference>
<evidence type="ECO:0000256" key="7">
    <source>
        <dbReference type="ARBA" id="ARBA00023015"/>
    </source>
</evidence>
<keyword evidence="8 12" id="KW-0238">DNA-binding</keyword>
<dbReference type="InterPro" id="IPR041657">
    <property type="entry name" value="HTH_17"/>
</dbReference>